<comment type="similarity">
    <text evidence="1 5">Belongs to the peptidase A1 family.</text>
</comment>
<evidence type="ECO:0000256" key="2">
    <source>
        <dbReference type="ARBA" id="ARBA00022750"/>
    </source>
</evidence>
<feature type="chain" id="PRO_5040485047" evidence="6">
    <location>
        <begin position="20"/>
        <end position="415"/>
    </location>
</feature>
<dbReference type="InterPro" id="IPR001969">
    <property type="entry name" value="Aspartic_peptidase_AS"/>
</dbReference>
<evidence type="ECO:0000256" key="4">
    <source>
        <dbReference type="PIRSR" id="PIRSR601461-2"/>
    </source>
</evidence>
<accession>A0A9P3Q1M8</accession>
<feature type="active site" evidence="3">
    <location>
        <position position="102"/>
    </location>
</feature>
<dbReference type="PROSITE" id="PS51767">
    <property type="entry name" value="PEPTIDASE_A1"/>
    <property type="match status" value="1"/>
</dbReference>
<dbReference type="AlphaFoldDB" id="A0A9P3Q1M8"/>
<name>A0A9P3Q1M8_LYOSH</name>
<dbReference type="GO" id="GO:0004190">
    <property type="term" value="F:aspartic-type endopeptidase activity"/>
    <property type="evidence" value="ECO:0007669"/>
    <property type="project" value="UniProtKB-KW"/>
</dbReference>
<evidence type="ECO:0000313" key="8">
    <source>
        <dbReference type="EMBL" id="GLB45980.1"/>
    </source>
</evidence>
<evidence type="ECO:0000259" key="7">
    <source>
        <dbReference type="PROSITE" id="PS51767"/>
    </source>
</evidence>
<dbReference type="InterPro" id="IPR033121">
    <property type="entry name" value="PEPTIDASE_A1"/>
</dbReference>
<evidence type="ECO:0000256" key="3">
    <source>
        <dbReference type="PIRSR" id="PIRSR601461-1"/>
    </source>
</evidence>
<organism evidence="8 9">
    <name type="scientific">Lyophyllum shimeji</name>
    <name type="common">Hon-shimeji</name>
    <name type="synonym">Tricholoma shimeji</name>
    <dbReference type="NCBI Taxonomy" id="47721"/>
    <lineage>
        <taxon>Eukaryota</taxon>
        <taxon>Fungi</taxon>
        <taxon>Dikarya</taxon>
        <taxon>Basidiomycota</taxon>
        <taxon>Agaricomycotina</taxon>
        <taxon>Agaricomycetes</taxon>
        <taxon>Agaricomycetidae</taxon>
        <taxon>Agaricales</taxon>
        <taxon>Tricholomatineae</taxon>
        <taxon>Lyophyllaceae</taxon>
        <taxon>Lyophyllum</taxon>
    </lineage>
</organism>
<keyword evidence="6" id="KW-0732">Signal</keyword>
<dbReference type="PROSITE" id="PS00141">
    <property type="entry name" value="ASP_PROTEASE"/>
    <property type="match status" value="2"/>
</dbReference>
<sequence length="415" mass="44907">MRLSFPVAIVVLGTSLSLASSIPRRDGITIPLAKRTTLADGHGVVRVKTLQDQLASASSKVQQGFQALRKNTGSVLPDGDNKGRFVKRRGGMPEETFTVVFDTGSSDFFLPSKDCNSNGCNGHKRYDPTASLSATPLHRKFQISFSDGSTVEGDIYNDTVSVAGLTANGQAVGAALTYSDNLSVNQFPRWPCRNGLQGNFPVWIGPAFETLVAQGETTAPQFGFKLADPASVYLGGVDSNLFTGQLTWTPVTQKGFWHVGLEGVNVNAEPIFAPSSAIIDTGSTLVLGNTSSVANFYDAIPGSKDAYDTAGEGFYTFPCNASLDISLTFGGKEFRFDPKHFNLGRLSRGLRIASEESLQRTMRTSIMPGWSALLSCRAFTLPLMWRSKLSDSLLWLDLVYLLLLTQRLCNDSVAW</sequence>
<dbReference type="CDD" id="cd05471">
    <property type="entry name" value="pepsin_like"/>
    <property type="match status" value="1"/>
</dbReference>
<evidence type="ECO:0000256" key="6">
    <source>
        <dbReference type="SAM" id="SignalP"/>
    </source>
</evidence>
<dbReference type="PRINTS" id="PR00792">
    <property type="entry name" value="PEPSIN"/>
</dbReference>
<dbReference type="PANTHER" id="PTHR47966:SF51">
    <property type="entry name" value="BETA-SITE APP-CLEAVING ENZYME, ISOFORM A-RELATED"/>
    <property type="match status" value="1"/>
</dbReference>
<reference evidence="8" key="1">
    <citation type="submission" date="2022-07" db="EMBL/GenBank/DDBJ databases">
        <title>The genome of Lyophyllum shimeji provides insight into the initial evolution of ectomycorrhizal fungal genome.</title>
        <authorList>
            <person name="Kobayashi Y."/>
            <person name="Shibata T."/>
            <person name="Hirakawa H."/>
            <person name="Shigenobu S."/>
            <person name="Nishiyama T."/>
            <person name="Yamada A."/>
            <person name="Hasebe M."/>
            <person name="Kawaguchi M."/>
        </authorList>
    </citation>
    <scope>NUCLEOTIDE SEQUENCE</scope>
    <source>
        <strain evidence="8">AT787</strain>
    </source>
</reference>
<feature type="signal peptide" evidence="6">
    <location>
        <begin position="1"/>
        <end position="19"/>
    </location>
</feature>
<dbReference type="GO" id="GO:0006508">
    <property type="term" value="P:proteolysis"/>
    <property type="evidence" value="ECO:0007669"/>
    <property type="project" value="UniProtKB-KW"/>
</dbReference>
<keyword evidence="5" id="KW-0378">Hydrolase</keyword>
<keyword evidence="5" id="KW-0645">Protease</keyword>
<feature type="active site" evidence="3">
    <location>
        <position position="280"/>
    </location>
</feature>
<evidence type="ECO:0000256" key="5">
    <source>
        <dbReference type="RuleBase" id="RU000454"/>
    </source>
</evidence>
<dbReference type="PANTHER" id="PTHR47966">
    <property type="entry name" value="BETA-SITE APP-CLEAVING ENZYME, ISOFORM A-RELATED"/>
    <property type="match status" value="1"/>
</dbReference>
<protein>
    <submittedName>
        <fullName evidence="8">Peptidase A1 family protein</fullName>
    </submittedName>
</protein>
<feature type="domain" description="Peptidase A1" evidence="7">
    <location>
        <begin position="84"/>
        <end position="392"/>
    </location>
</feature>
<dbReference type="Pfam" id="PF00026">
    <property type="entry name" value="Asp"/>
    <property type="match status" value="1"/>
</dbReference>
<dbReference type="InterPro" id="IPR034164">
    <property type="entry name" value="Pepsin-like_dom"/>
</dbReference>
<dbReference type="Gene3D" id="2.40.70.10">
    <property type="entry name" value="Acid Proteases"/>
    <property type="match status" value="2"/>
</dbReference>
<dbReference type="Proteomes" id="UP001063166">
    <property type="component" value="Unassembled WGS sequence"/>
</dbReference>
<evidence type="ECO:0000256" key="1">
    <source>
        <dbReference type="ARBA" id="ARBA00007447"/>
    </source>
</evidence>
<keyword evidence="2 5" id="KW-0064">Aspartyl protease</keyword>
<dbReference type="SUPFAM" id="SSF50630">
    <property type="entry name" value="Acid proteases"/>
    <property type="match status" value="1"/>
</dbReference>
<dbReference type="EMBL" id="BRPK01000047">
    <property type="protein sequence ID" value="GLB45980.1"/>
    <property type="molecule type" value="Genomic_DNA"/>
</dbReference>
<dbReference type="InterPro" id="IPR001461">
    <property type="entry name" value="Aspartic_peptidase_A1"/>
</dbReference>
<feature type="disulfide bond" evidence="4">
    <location>
        <begin position="115"/>
        <end position="120"/>
    </location>
</feature>
<dbReference type="OrthoDB" id="15189at2759"/>
<keyword evidence="4" id="KW-1015">Disulfide bond</keyword>
<evidence type="ECO:0000313" key="9">
    <source>
        <dbReference type="Proteomes" id="UP001063166"/>
    </source>
</evidence>
<dbReference type="InterPro" id="IPR021109">
    <property type="entry name" value="Peptidase_aspartic_dom_sf"/>
</dbReference>
<comment type="caution">
    <text evidence="8">The sequence shown here is derived from an EMBL/GenBank/DDBJ whole genome shotgun (WGS) entry which is preliminary data.</text>
</comment>
<gene>
    <name evidence="8" type="ORF">LshimejAT787_4700030</name>
</gene>
<proteinExistence type="inferred from homology"/>
<keyword evidence="9" id="KW-1185">Reference proteome</keyword>